<dbReference type="EMBL" id="GL883121">
    <property type="protein sequence ID" value="EGG03936.1"/>
    <property type="molecule type" value="Genomic_DNA"/>
</dbReference>
<reference evidence="3" key="1">
    <citation type="journal article" date="2011" name="Proc. Natl. Acad. Sci. U.S.A.">
        <title>Obligate biotrophy features unraveled by the genomic analysis of rust fungi.</title>
        <authorList>
            <person name="Duplessis S."/>
            <person name="Cuomo C.A."/>
            <person name="Lin Y.-C."/>
            <person name="Aerts A."/>
            <person name="Tisserant E."/>
            <person name="Veneault-Fourrey C."/>
            <person name="Joly D.L."/>
            <person name="Hacquard S."/>
            <person name="Amselem J."/>
            <person name="Cantarel B.L."/>
            <person name="Chiu R."/>
            <person name="Coutinho P.M."/>
            <person name="Feau N."/>
            <person name="Field M."/>
            <person name="Frey P."/>
            <person name="Gelhaye E."/>
            <person name="Goldberg J."/>
            <person name="Grabherr M.G."/>
            <person name="Kodira C.D."/>
            <person name="Kohler A."/>
            <person name="Kuees U."/>
            <person name="Lindquist E.A."/>
            <person name="Lucas S.M."/>
            <person name="Mago R."/>
            <person name="Mauceli E."/>
            <person name="Morin E."/>
            <person name="Murat C."/>
            <person name="Pangilinan J.L."/>
            <person name="Park R."/>
            <person name="Pearson M."/>
            <person name="Quesneville H."/>
            <person name="Rouhier N."/>
            <person name="Sakthikumar S."/>
            <person name="Salamov A.A."/>
            <person name="Schmutz J."/>
            <person name="Selles B."/>
            <person name="Shapiro H."/>
            <person name="Tanguay P."/>
            <person name="Tuskan G.A."/>
            <person name="Henrissat B."/>
            <person name="Van de Peer Y."/>
            <person name="Rouze P."/>
            <person name="Ellis J.G."/>
            <person name="Dodds P.N."/>
            <person name="Schein J.E."/>
            <person name="Zhong S."/>
            <person name="Hamelin R.C."/>
            <person name="Grigoriev I.V."/>
            <person name="Szabo L.J."/>
            <person name="Martin F."/>
        </authorList>
    </citation>
    <scope>NUCLEOTIDE SEQUENCE [LARGE SCALE GENOMIC DNA]</scope>
    <source>
        <strain evidence="3">98AG31 / pathotype 3-4-7</strain>
    </source>
</reference>
<feature type="compositionally biased region" description="Basic and acidic residues" evidence="1">
    <location>
        <begin position="180"/>
        <end position="189"/>
    </location>
</feature>
<dbReference type="InParanoid" id="F4RUH5"/>
<proteinExistence type="predicted"/>
<feature type="compositionally biased region" description="Low complexity" evidence="1">
    <location>
        <begin position="471"/>
        <end position="481"/>
    </location>
</feature>
<dbReference type="GeneID" id="18930403"/>
<sequence>MKILSYSLFSALLIPNHCFAPLPKGVLEAESEHSQPITETLHLLDEKGHLPISCEFPQETCSEAKKLQTFTSSDHERGQQQKGVSNLHCPDHDTEVPPLKKSTFESLPRAVRTLNRMIHFCYLYESLTYHVVLNFLTKDFEKSTRTKREQNPAEHHNPKSTCSKEENVALDSTSRPLKPAKSETETEKDTLMPLFQVGEFNIPTAPANIAPTVPTTRGPVPSQISTNASEHISSFPQHTTPSESLHEYKPHGYNFPAHDSATMEYFQPQPYAWPYYPIYPKAAYIGSSNTPHVNIPVFENAHWNLQPIYGSHQPGSLLHSPLSGSYAQHFPPSITPPNQYFFQYGYPTQYMVGTLVYAVPVSMPSFTYEWNGSGYLLNTCYPSPMDPHFACIPQAPLENTLQGENEFNFYPPSGSEALRPVQYPGATNLHLDKGSKLESISAIKRSERPRRPESQFEPNSNKMEPDNRHMTSTSSKSGKGKQPQLQTESNSVTHNLESLKIDKMTSETKNHHNMDLLESGFKGETLNKSNEEADYSARKDLDSEYNEWLDSEANKKVTPKGLFASKLVQKMAQNPSEPIHTREDSLQIYNTTPQKISNFNLNSAHEFPPLRSSFGQQNQWSGKLNKGKNPILEYLSSEKTKCSTDKSCETNIEAKKPLTYNELSTLVGHGTPGIKISSKKTGSPSRYKEDSNKISDKYLFDSIHKSNKGSLSLESTSEKFHSKNPVNNSMKSLGVLQEIEDLESEATISQKTSKTGPSKASLSSISRIRDTGMNAQSIKNEHIANNDENMKIVVPSSIRSSNTKFNMRKKVKSKNIYPPVMPVENSLHQGSSTTLLDAFQKLSMTGPHTNKFVQWIYTMISQVGKVIGHQIWNAPHKLVEVAGEIATQATEIGLRYTKEYDDEPSKDFNEQEGFHHLDSKNASQLIENQSQQRKKKRKTFKALIANPLSKDNQDNLRGTANLAQTVDKNFHQEEGMKPELMELLCGLYQTHNETEFCSMDLTLSLHEKLKAFSDFRWESIPSHIIHHSNLPKNEVQRRTQVLAHQQSQFMIDESWKDYHPHLDAQVVQWLCLIFQVESPWPTFSHLNESFEICVKKELSSIPQIGEKFDTLKMVLGKELDTRNELIHYMISRGSKPIWWDVSEMSEARRQGIYVMDLIRLGDALCFDNPQAFKKTLLVLDESKLNRQRDPQKYPVYGCDWEDSPEKNWLRSKPKLWKIYQSNLKELILATDKACLYLHPGLLNHIGISSERTWWSGGDLLIWSDSSAPVILMNKIGESLNLKNFKDLKFDMIPIIKKKITNHGIDSKTRKRMMLCFERRCELNLELEERNKGLIWKIKDHIFSAWS</sequence>
<keyword evidence="3" id="KW-1185">Reference proteome</keyword>
<evidence type="ECO:0000256" key="1">
    <source>
        <dbReference type="SAM" id="MobiDB-lite"/>
    </source>
</evidence>
<feature type="compositionally biased region" description="Basic and acidic residues" evidence="1">
    <location>
        <begin position="145"/>
        <end position="167"/>
    </location>
</feature>
<dbReference type="OrthoDB" id="2507744at2759"/>
<dbReference type="KEGG" id="mlr:MELLADRAFT_65227"/>
<evidence type="ECO:0000313" key="3">
    <source>
        <dbReference type="Proteomes" id="UP000001072"/>
    </source>
</evidence>
<accession>F4RUH5</accession>
<feature type="region of interest" description="Disordered" evidence="1">
    <location>
        <begin position="669"/>
        <end position="690"/>
    </location>
</feature>
<name>F4RUH5_MELLP</name>
<organism evidence="3">
    <name type="scientific">Melampsora larici-populina (strain 98AG31 / pathotype 3-4-7)</name>
    <name type="common">Poplar leaf rust fungus</name>
    <dbReference type="NCBI Taxonomy" id="747676"/>
    <lineage>
        <taxon>Eukaryota</taxon>
        <taxon>Fungi</taxon>
        <taxon>Dikarya</taxon>
        <taxon>Basidiomycota</taxon>
        <taxon>Pucciniomycotina</taxon>
        <taxon>Pucciniomycetes</taxon>
        <taxon>Pucciniales</taxon>
        <taxon>Melampsoraceae</taxon>
        <taxon>Melampsora</taxon>
    </lineage>
</organism>
<feature type="compositionally biased region" description="Basic and acidic residues" evidence="1">
    <location>
        <begin position="444"/>
        <end position="454"/>
    </location>
</feature>
<dbReference type="VEuPathDB" id="FungiDB:MELLADRAFT_65227"/>
<feature type="region of interest" description="Disordered" evidence="1">
    <location>
        <begin position="426"/>
        <end position="498"/>
    </location>
</feature>
<dbReference type="RefSeq" id="XP_007412729.1">
    <property type="nucleotide sequence ID" value="XM_007412667.1"/>
</dbReference>
<evidence type="ECO:0000313" key="2">
    <source>
        <dbReference type="EMBL" id="EGG03936.1"/>
    </source>
</evidence>
<feature type="region of interest" description="Disordered" evidence="1">
    <location>
        <begin position="145"/>
        <end position="189"/>
    </location>
</feature>
<feature type="compositionally biased region" description="Polar residues" evidence="1">
    <location>
        <begin position="483"/>
        <end position="496"/>
    </location>
</feature>
<feature type="region of interest" description="Disordered" evidence="1">
    <location>
        <begin position="71"/>
        <end position="97"/>
    </location>
</feature>
<gene>
    <name evidence="2" type="ORF">MELLADRAFT_65227</name>
</gene>
<dbReference type="Proteomes" id="UP000001072">
    <property type="component" value="Unassembled WGS sequence"/>
</dbReference>
<dbReference type="STRING" id="747676.F4RUH5"/>
<protein>
    <submittedName>
        <fullName evidence="2">Uncharacterized protein</fullName>
    </submittedName>
</protein>
<dbReference type="HOGENOM" id="CLU_258008_0_0_1"/>